<protein>
    <submittedName>
        <fullName evidence="1">Uncharacterized protein</fullName>
    </submittedName>
</protein>
<gene>
    <name evidence="1" type="ORF">PMACD_LOCUS2050</name>
</gene>
<dbReference type="InterPro" id="IPR036322">
    <property type="entry name" value="WD40_repeat_dom_sf"/>
</dbReference>
<organism evidence="1 2">
    <name type="scientific">Pieris macdunnoughi</name>
    <dbReference type="NCBI Taxonomy" id="345717"/>
    <lineage>
        <taxon>Eukaryota</taxon>
        <taxon>Metazoa</taxon>
        <taxon>Ecdysozoa</taxon>
        <taxon>Arthropoda</taxon>
        <taxon>Hexapoda</taxon>
        <taxon>Insecta</taxon>
        <taxon>Pterygota</taxon>
        <taxon>Neoptera</taxon>
        <taxon>Endopterygota</taxon>
        <taxon>Lepidoptera</taxon>
        <taxon>Glossata</taxon>
        <taxon>Ditrysia</taxon>
        <taxon>Papilionoidea</taxon>
        <taxon>Pieridae</taxon>
        <taxon>Pierinae</taxon>
        <taxon>Pieris</taxon>
    </lineage>
</organism>
<dbReference type="AlphaFoldDB" id="A0A821MXS9"/>
<dbReference type="Proteomes" id="UP000663880">
    <property type="component" value="Unassembled WGS sequence"/>
</dbReference>
<keyword evidence="2" id="KW-1185">Reference proteome</keyword>
<dbReference type="OrthoDB" id="361494at2759"/>
<evidence type="ECO:0000313" key="2">
    <source>
        <dbReference type="Proteomes" id="UP000663880"/>
    </source>
</evidence>
<dbReference type="Gene3D" id="2.130.10.10">
    <property type="entry name" value="YVTN repeat-like/Quinoprotein amine dehydrogenase"/>
    <property type="match status" value="1"/>
</dbReference>
<sequence>MASSLFNISRYSRFNLSESESDIEVFVKEYGYRIKRQLANELEGCRSQFPSFVERKVKSEELPWVEENFDRFFKDSPNEWLRNVNYLSEFGFITSMIYTQDGDFLLVGHSTGLVQKLRGRDFIKMTDHKDIIRDYVENIENYYENEKNPVIWYPMFYRRIVGRQNVSWVKENHEKFIRNTPNEILYNRWFGSEMGPITSLTFSRNGYYIIVGHASGAIQMRHGSTGVVLCTLRNIQFPPKPIYALEYSRFEERVCYAACTDGAVYRIDIPNLVASTEDPPQYCIRADPALEYLNTQYYGAPGISSAATPFITRMRVI</sequence>
<dbReference type="SUPFAM" id="SSF50978">
    <property type="entry name" value="WD40 repeat-like"/>
    <property type="match status" value="1"/>
</dbReference>
<dbReference type="EMBL" id="CAJOBZ010000003">
    <property type="protein sequence ID" value="CAF4775235.1"/>
    <property type="molecule type" value="Genomic_DNA"/>
</dbReference>
<proteinExistence type="predicted"/>
<evidence type="ECO:0000313" key="1">
    <source>
        <dbReference type="EMBL" id="CAF4775235.1"/>
    </source>
</evidence>
<name>A0A821MXS9_9NEOP</name>
<dbReference type="InterPro" id="IPR015943">
    <property type="entry name" value="WD40/YVTN_repeat-like_dom_sf"/>
</dbReference>
<accession>A0A821MXS9</accession>
<comment type="caution">
    <text evidence="1">The sequence shown here is derived from an EMBL/GenBank/DDBJ whole genome shotgun (WGS) entry which is preliminary data.</text>
</comment>
<reference evidence="1" key="1">
    <citation type="submission" date="2021-02" db="EMBL/GenBank/DDBJ databases">
        <authorList>
            <person name="Steward A R."/>
        </authorList>
    </citation>
    <scope>NUCLEOTIDE SEQUENCE</scope>
</reference>